<evidence type="ECO:0000256" key="1">
    <source>
        <dbReference type="SAM" id="MobiDB-lite"/>
    </source>
</evidence>
<dbReference type="InterPro" id="IPR036034">
    <property type="entry name" value="PDZ_sf"/>
</dbReference>
<feature type="region of interest" description="Disordered" evidence="1">
    <location>
        <begin position="178"/>
        <end position="202"/>
    </location>
</feature>
<dbReference type="InterPro" id="IPR001478">
    <property type="entry name" value="PDZ"/>
</dbReference>
<dbReference type="PANTHER" id="PTHR19964:SF89">
    <property type="entry name" value="INACTIVATION-NO-AFTER-POTENTIAL D PROTEIN-LIKE PROTEIN"/>
    <property type="match status" value="1"/>
</dbReference>
<evidence type="ECO:0000313" key="3">
    <source>
        <dbReference type="Ensembl" id="ENSCSAVP00000008136.1"/>
    </source>
</evidence>
<dbReference type="GeneTree" id="ENSGT00940000167964"/>
<feature type="domain" description="PDZ" evidence="2">
    <location>
        <begin position="96"/>
        <end position="180"/>
    </location>
</feature>
<dbReference type="PANTHER" id="PTHR19964">
    <property type="entry name" value="MULTIPLE PDZ DOMAIN PROTEIN"/>
    <property type="match status" value="1"/>
</dbReference>
<dbReference type="AlphaFoldDB" id="H2YS26"/>
<dbReference type="Gene3D" id="2.30.42.10">
    <property type="match status" value="2"/>
</dbReference>
<feature type="domain" description="PDZ" evidence="2">
    <location>
        <begin position="1"/>
        <end position="46"/>
    </location>
</feature>
<reference evidence="3" key="3">
    <citation type="submission" date="2025-09" db="UniProtKB">
        <authorList>
            <consortium name="Ensembl"/>
        </authorList>
    </citation>
    <scope>IDENTIFICATION</scope>
</reference>
<proteinExistence type="predicted"/>
<dbReference type="STRING" id="51511.ENSCSAVP00000008136"/>
<keyword evidence="4" id="KW-1185">Reference proteome</keyword>
<dbReference type="eggNOG" id="KOG3528">
    <property type="taxonomic scope" value="Eukaryota"/>
</dbReference>
<feature type="compositionally biased region" description="Polar residues" evidence="1">
    <location>
        <begin position="191"/>
        <end position="202"/>
    </location>
</feature>
<accession>H2YS26</accession>
<evidence type="ECO:0000259" key="2">
    <source>
        <dbReference type="PROSITE" id="PS50106"/>
    </source>
</evidence>
<evidence type="ECO:0000313" key="4">
    <source>
        <dbReference type="Proteomes" id="UP000007875"/>
    </source>
</evidence>
<dbReference type="InterPro" id="IPR051342">
    <property type="entry name" value="PDZ_scaffold"/>
</dbReference>
<sequence length="202" mass="22061">MSSDMKPGDKIIKVDGVDLTNASHEEAVEAILKAGVHVVFHVQTFVDHPKQIILNSKRCSSFTGGSFMETPPMPQEESEIVKAERKYGHLEGEIHVIDLVKGPAGVGLTLAGNKDRSQQKIFVVGVNPNGAAGIDGRLKVGDQLLEVNHTPLNQPKNHELATNVFKNAKSKLLLVVNRQPHRKLKNPPRNPRSQPTIGNKTP</sequence>
<name>H2YS26_CIOSA</name>
<reference evidence="3" key="2">
    <citation type="submission" date="2025-08" db="UniProtKB">
        <authorList>
            <consortium name="Ensembl"/>
        </authorList>
    </citation>
    <scope>IDENTIFICATION</scope>
</reference>
<dbReference type="InParanoid" id="H2YS26"/>
<protein>
    <recommendedName>
        <fullName evidence="2">PDZ domain-containing protein</fullName>
    </recommendedName>
</protein>
<dbReference type="Pfam" id="PF00595">
    <property type="entry name" value="PDZ"/>
    <property type="match status" value="2"/>
</dbReference>
<organism evidence="3 4">
    <name type="scientific">Ciona savignyi</name>
    <name type="common">Pacific transparent sea squirt</name>
    <dbReference type="NCBI Taxonomy" id="51511"/>
    <lineage>
        <taxon>Eukaryota</taxon>
        <taxon>Metazoa</taxon>
        <taxon>Chordata</taxon>
        <taxon>Tunicata</taxon>
        <taxon>Ascidiacea</taxon>
        <taxon>Phlebobranchia</taxon>
        <taxon>Cionidae</taxon>
        <taxon>Ciona</taxon>
    </lineage>
</organism>
<dbReference type="SMART" id="SM00228">
    <property type="entry name" value="PDZ"/>
    <property type="match status" value="2"/>
</dbReference>
<dbReference type="Ensembl" id="ENSCSAVT00000008244.1">
    <property type="protein sequence ID" value="ENSCSAVP00000008136.1"/>
    <property type="gene ID" value="ENSCSAVG00000004841.1"/>
</dbReference>
<dbReference type="CDD" id="cd06672">
    <property type="entry name" value="PDZ8_MUPP1-PDZ7_PATJ-PDZ2_INAD-like"/>
    <property type="match status" value="1"/>
</dbReference>
<dbReference type="HOGENOM" id="CLU_1354209_0_0_1"/>
<reference evidence="4" key="1">
    <citation type="submission" date="2003-08" db="EMBL/GenBank/DDBJ databases">
        <authorList>
            <person name="Birren B."/>
            <person name="Nusbaum C."/>
            <person name="Abebe A."/>
            <person name="Abouelleil A."/>
            <person name="Adekoya E."/>
            <person name="Ait-zahra M."/>
            <person name="Allen N."/>
            <person name="Allen T."/>
            <person name="An P."/>
            <person name="Anderson M."/>
            <person name="Anderson S."/>
            <person name="Arachchi H."/>
            <person name="Armbruster J."/>
            <person name="Bachantsang P."/>
            <person name="Baldwin J."/>
            <person name="Barry A."/>
            <person name="Bayul T."/>
            <person name="Blitshsteyn B."/>
            <person name="Bloom T."/>
            <person name="Blye J."/>
            <person name="Boguslavskiy L."/>
            <person name="Borowsky M."/>
            <person name="Boukhgalter B."/>
            <person name="Brunache A."/>
            <person name="Butler J."/>
            <person name="Calixte N."/>
            <person name="Calvo S."/>
            <person name="Camarata J."/>
            <person name="Campo K."/>
            <person name="Chang J."/>
            <person name="Cheshatsang Y."/>
            <person name="Citroen M."/>
            <person name="Collymore A."/>
            <person name="Considine T."/>
            <person name="Cook A."/>
            <person name="Cooke P."/>
            <person name="Corum B."/>
            <person name="Cuomo C."/>
            <person name="David R."/>
            <person name="Dawoe T."/>
            <person name="Degray S."/>
            <person name="Dodge S."/>
            <person name="Dooley K."/>
            <person name="Dorje P."/>
            <person name="Dorjee K."/>
            <person name="Dorris L."/>
            <person name="Duffey N."/>
            <person name="Dupes A."/>
            <person name="Elkins T."/>
            <person name="Engels R."/>
            <person name="Erickson J."/>
            <person name="Farina A."/>
            <person name="Faro S."/>
            <person name="Ferreira P."/>
            <person name="Fischer H."/>
            <person name="Fitzgerald M."/>
            <person name="Foley K."/>
            <person name="Gage D."/>
            <person name="Galagan J."/>
            <person name="Gearin G."/>
            <person name="Gnerre S."/>
            <person name="Gnirke A."/>
            <person name="Goyette A."/>
            <person name="Graham J."/>
            <person name="Grandbois E."/>
            <person name="Gyaltsen K."/>
            <person name="Hafez N."/>
            <person name="Hagopian D."/>
            <person name="Hagos B."/>
            <person name="Hall J."/>
            <person name="Hatcher B."/>
            <person name="Heller A."/>
            <person name="Higgins H."/>
            <person name="Honan T."/>
            <person name="Horn A."/>
            <person name="Houde N."/>
            <person name="Hughes L."/>
            <person name="Hulme W."/>
            <person name="Husby E."/>
            <person name="Iliev I."/>
            <person name="Jaffe D."/>
            <person name="Jones C."/>
            <person name="Kamal M."/>
            <person name="Kamat A."/>
            <person name="Kamvysselis M."/>
            <person name="Karlsson E."/>
            <person name="Kells C."/>
            <person name="Kieu A."/>
            <person name="Kisner P."/>
            <person name="Kodira C."/>
            <person name="Kulbokas E."/>
            <person name="Labutti K."/>
            <person name="Lama D."/>
            <person name="Landers T."/>
            <person name="Leger J."/>
            <person name="Levine S."/>
            <person name="Lewis D."/>
            <person name="Lewis T."/>
            <person name="Lindblad-toh K."/>
            <person name="Liu X."/>
            <person name="Lokyitsang T."/>
            <person name="Lokyitsang Y."/>
            <person name="Lucien O."/>
            <person name="Lui A."/>
            <person name="Ma L.J."/>
            <person name="Mabbitt R."/>
            <person name="Macdonald J."/>
            <person name="Maclean C."/>
            <person name="Major J."/>
            <person name="Manning J."/>
            <person name="Marabella R."/>
            <person name="Maru K."/>
            <person name="Matthews C."/>
            <person name="Mauceli E."/>
            <person name="Mccarthy M."/>
            <person name="Mcdonough S."/>
            <person name="Mcghee T."/>
            <person name="Meldrim J."/>
            <person name="Meneus L."/>
            <person name="Mesirov J."/>
            <person name="Mihalev A."/>
            <person name="Mihova T."/>
            <person name="Mikkelsen T."/>
            <person name="Mlenga V."/>
            <person name="Moru K."/>
            <person name="Mozes J."/>
            <person name="Mulrain L."/>
            <person name="Munson G."/>
            <person name="Naylor J."/>
            <person name="Newes C."/>
            <person name="Nguyen C."/>
            <person name="Nguyen N."/>
            <person name="Nguyen T."/>
            <person name="Nicol R."/>
            <person name="Nielsen C."/>
            <person name="Nizzari M."/>
            <person name="Norbu C."/>
            <person name="Norbu N."/>
            <person name="O'donnell P."/>
            <person name="Okoawo O."/>
            <person name="O'leary S."/>
            <person name="Omotosho B."/>
            <person name="O'neill K."/>
            <person name="Osman S."/>
            <person name="Parker S."/>
            <person name="Perrin D."/>
            <person name="Phunkhang P."/>
            <person name="Piqani B."/>
            <person name="Purcell S."/>
            <person name="Rachupka T."/>
            <person name="Ramasamy U."/>
            <person name="Rameau R."/>
            <person name="Ray V."/>
            <person name="Raymond C."/>
            <person name="Retta R."/>
            <person name="Richardson S."/>
            <person name="Rise C."/>
            <person name="Rodriguez J."/>
            <person name="Rogers J."/>
            <person name="Rogov P."/>
            <person name="Rutman M."/>
            <person name="Schupbach R."/>
            <person name="Seaman C."/>
            <person name="Settipalli S."/>
            <person name="Sharpe T."/>
            <person name="Sheridan J."/>
            <person name="Sherpa N."/>
            <person name="Shi J."/>
            <person name="Smirnov S."/>
            <person name="Smith C."/>
            <person name="Sougnez C."/>
            <person name="Spencer B."/>
            <person name="Stalker J."/>
            <person name="Stange-thomann N."/>
            <person name="Stavropoulos S."/>
            <person name="Stetson K."/>
            <person name="Stone C."/>
            <person name="Stone S."/>
            <person name="Stubbs M."/>
            <person name="Talamas J."/>
            <person name="Tchuinga P."/>
            <person name="Tenzing P."/>
            <person name="Tesfaye S."/>
            <person name="Theodore J."/>
            <person name="Thoulutsang Y."/>
            <person name="Topham K."/>
            <person name="Towey S."/>
            <person name="Tsamla T."/>
            <person name="Tsomo N."/>
            <person name="Vallee D."/>
            <person name="Vassiliev H."/>
            <person name="Venkataraman V."/>
            <person name="Vinson J."/>
            <person name="Vo A."/>
            <person name="Wade C."/>
            <person name="Wang S."/>
            <person name="Wangchuk T."/>
            <person name="Wangdi T."/>
            <person name="Whittaker C."/>
            <person name="Wilkinson J."/>
            <person name="Wu Y."/>
            <person name="Wyman D."/>
            <person name="Yadav S."/>
            <person name="Yang S."/>
            <person name="Yang X."/>
            <person name="Yeager S."/>
            <person name="Yee E."/>
            <person name="Young G."/>
            <person name="Zainoun J."/>
            <person name="Zembeck L."/>
            <person name="Zimmer A."/>
            <person name="Zody M."/>
            <person name="Lander E."/>
        </authorList>
    </citation>
    <scope>NUCLEOTIDE SEQUENCE [LARGE SCALE GENOMIC DNA]</scope>
</reference>
<dbReference type="SUPFAM" id="SSF50156">
    <property type="entry name" value="PDZ domain-like"/>
    <property type="match status" value="2"/>
</dbReference>
<dbReference type="PROSITE" id="PS50106">
    <property type="entry name" value="PDZ"/>
    <property type="match status" value="2"/>
</dbReference>
<dbReference type="Proteomes" id="UP000007875">
    <property type="component" value="Unassembled WGS sequence"/>
</dbReference>